<feature type="compositionally biased region" description="Low complexity" evidence="7">
    <location>
        <begin position="1490"/>
        <end position="1499"/>
    </location>
</feature>
<feature type="domain" description="PH" evidence="8">
    <location>
        <begin position="323"/>
        <end position="415"/>
    </location>
</feature>
<dbReference type="InterPro" id="IPR001660">
    <property type="entry name" value="SAM"/>
</dbReference>
<feature type="region of interest" description="Disordered" evidence="7">
    <location>
        <begin position="118"/>
        <end position="174"/>
    </location>
</feature>
<dbReference type="InterPro" id="IPR008936">
    <property type="entry name" value="Rho_GTPase_activation_prot"/>
</dbReference>
<dbReference type="PROSITE" id="PS50200">
    <property type="entry name" value="RA"/>
    <property type="match status" value="1"/>
</dbReference>
<accession>A0A7K4Y706</accession>
<evidence type="ECO:0000259" key="9">
    <source>
        <dbReference type="PROSITE" id="PS50105"/>
    </source>
</evidence>
<dbReference type="SMART" id="SM00324">
    <property type="entry name" value="RhoGAP"/>
    <property type="match status" value="1"/>
</dbReference>
<dbReference type="Gene3D" id="2.30.29.30">
    <property type="entry name" value="Pleckstrin-homology domain (PH domain)/Phosphotyrosine-binding domain (PTB)"/>
    <property type="match status" value="5"/>
</dbReference>
<dbReference type="EMBL" id="VYZL01000446">
    <property type="protein sequence ID" value="NWR54802.1"/>
    <property type="molecule type" value="Genomic_DNA"/>
</dbReference>
<dbReference type="Gene3D" id="1.10.150.50">
    <property type="entry name" value="Transcription Factor, Ets-1"/>
    <property type="match status" value="1"/>
</dbReference>
<dbReference type="Gene3D" id="3.10.20.90">
    <property type="entry name" value="Phosphatidylinositol 3-kinase Catalytic Subunit, Chain A, domain 1"/>
    <property type="match status" value="1"/>
</dbReference>
<dbReference type="Pfam" id="PF00620">
    <property type="entry name" value="RhoGAP"/>
    <property type="match status" value="1"/>
</dbReference>
<evidence type="ECO:0000313" key="14">
    <source>
        <dbReference type="Proteomes" id="UP000551127"/>
    </source>
</evidence>
<dbReference type="InterPro" id="IPR000159">
    <property type="entry name" value="RA_dom"/>
</dbReference>
<evidence type="ECO:0000256" key="1">
    <source>
        <dbReference type="ARBA" id="ARBA00004496"/>
    </source>
</evidence>
<dbReference type="InterPro" id="IPR001849">
    <property type="entry name" value="PH_domain"/>
</dbReference>
<sequence length="1546" mass="173821">MSSPCGPDSDIADWLATIHLERYRDIFKQHGYHVARDAASLDGDHLQQIGISATGHRKRILNLVQQTRMLSQSQGRPTAGDTHFRATELLDAPQAGKDAMKAEPGGTSDAFGTQQQVAAPAQALPPEKDSAPPLVKPVPKPRTVFLRSKPAQGLAPAPPAHSTVPAHSPGGDEAPAAFVVLEGFVPGESSTDLESPEPRPALPTGPGVAVAMGMGLSRLRARENARDKTRLPPAPDPGLPHSPVSHRTSSECSSEGRSEDEETRSRLIDRIIQNDTEGYSTVEAPQAEGTPFSLPAHLYPDEVLDDLTISPYASFTSLSEPRPTMLSGWLDKLSPQGNYVFQRRYVRFDGKNLMYFSSEKEPYPKGVIPLSVIEMARSTKDNKFQVFTSHRIFVFRAENEAQRNEWCSTLQKKVMDQRLVGSRPRPANTAHCQKSGTLELKGQKSKVFAALTLPEMWLYKSEQFFKMGIGICFIEMRGSTIREAKNRSFELITPSKIFSFVAESEREKREWMEALQEAIAEMLYDYEVAEKIWSNKANKYCADCWAQSPDWASINLCVVICKQCAGQYISPGHRSLGSNISKVQSLKLDTSVWSNEIVQLFIMLGNDRANRFWAARLPTTEALYPDASAEQRRDFIYRKYREGRYRLPHPHYATQEDLLQALCTAVTGPALLKTILQFFSSSEAGLVADPATCEVAPGADLCPRAQEPGPEGVYNEITQPVTHSGYLYRATAPTKLPGARKNKEDFQRTWCSLERALLFFETEKCTEPLGHIESGDLISLGVSRAQALTSPGPTERFRFTLELFLMGEKVQQLGTDGPETLQAWASAIGKWFTPVSCHCLLGYEFQRVGQLRYKCMLNPERWQQAFFILQKAHLFICPAEDDGAEDSINLRRLQELSLIPPMENPEKKELMILVEMGRTFYLQGLSRADSAAWYTDIQASAGGRGNALRDQQLSRGDIPIIVDSCIAFITQYGLRHEGIYRKNGAKSRIKVLMEEFRRDARNVKLRINDNFIEDVTDVLKRFFRELEDPVFTLELHPQWKEAAEISSKPQRLERYKELIQRLPRLNHKTLAALIGHLYRVQKCADLNQMSTKNLSLLFAPSLFQTDGKGEHEVKIMEDLIDNYVSIFNIDEDQVSQMDLENSLITTWKDTQLSQAGDLIIEVYLEQKLPDCCITLKVSPTMTAEELTNQVLEMRNVAASLDIWLTFEVLENGELERPLHPKEKVLEQALQWCKLPEPSAAYLLVRKVPIGEGSCLFTGVKRETPKCGLLKCREEPPKLLGNKFQERYFVIQDRRLLLLKEKRSVKPEREWPLDTAKVYMGIRKKLKPPAQWGFTLILDKQQLYLVCSGQAELWDWTTSILKAQHDDLHPVIMRRRSSSDLAKQKFGTMPLVPLHGDSTDTTMLSANQTLRRLHTRRTLSMFFPMKMHQDSLEEQQEKEADADPVYEEVGNFPELAALDLGRGLLSDLSAVPSVDRSKKPASFTEQPPAPALRSSLPASPVKRVEGPSVTKALKRNLQPPSPINDKLIQELSSVILRKTEGQPPGPG</sequence>
<evidence type="ECO:0000256" key="7">
    <source>
        <dbReference type="SAM" id="MobiDB-lite"/>
    </source>
</evidence>
<evidence type="ECO:0000259" key="10">
    <source>
        <dbReference type="PROSITE" id="PS50115"/>
    </source>
</evidence>
<feature type="compositionally biased region" description="Polar residues" evidence="7">
    <location>
        <begin position="245"/>
        <end position="255"/>
    </location>
</feature>
<dbReference type="InterPro" id="IPR000198">
    <property type="entry name" value="RhoGAP_dom"/>
</dbReference>
<dbReference type="SMART" id="SM00454">
    <property type="entry name" value="SAM"/>
    <property type="match status" value="1"/>
</dbReference>
<dbReference type="PROSITE" id="PS50238">
    <property type="entry name" value="RHOGAP"/>
    <property type="match status" value="1"/>
</dbReference>
<dbReference type="Gene3D" id="1.10.220.150">
    <property type="entry name" value="Arf GTPase activating protein"/>
    <property type="match status" value="1"/>
</dbReference>
<dbReference type="InterPro" id="IPR052227">
    <property type="entry name" value="Arf-Rho-GAP_ANK-PH_domain"/>
</dbReference>
<evidence type="ECO:0000313" key="13">
    <source>
        <dbReference type="EMBL" id="NWR54802.1"/>
    </source>
</evidence>
<dbReference type="Gene3D" id="1.10.555.10">
    <property type="entry name" value="Rho GTPase activation protein"/>
    <property type="match status" value="1"/>
</dbReference>
<dbReference type="GO" id="GO:0005737">
    <property type="term" value="C:cytoplasm"/>
    <property type="evidence" value="ECO:0007669"/>
    <property type="project" value="UniProtKB-SubCell"/>
</dbReference>
<evidence type="ECO:0000256" key="3">
    <source>
        <dbReference type="ARBA" id="ARBA00022490"/>
    </source>
</evidence>
<keyword evidence="6" id="KW-0863">Zinc-finger</keyword>
<feature type="region of interest" description="Disordered" evidence="7">
    <location>
        <begin position="187"/>
        <end position="209"/>
    </location>
</feature>
<dbReference type="SUPFAM" id="SSF50729">
    <property type="entry name" value="PH domain-like"/>
    <property type="match status" value="5"/>
</dbReference>
<dbReference type="InterPro" id="IPR037858">
    <property type="entry name" value="RhoGAP_ARAP"/>
</dbReference>
<keyword evidence="3" id="KW-0963">Cytoplasm</keyword>
<evidence type="ECO:0000259" key="11">
    <source>
        <dbReference type="PROSITE" id="PS50200"/>
    </source>
</evidence>
<feature type="region of interest" description="Disordered" evidence="7">
    <location>
        <begin position="223"/>
        <end position="265"/>
    </location>
</feature>
<dbReference type="CDD" id="cd13253">
    <property type="entry name" value="PH1_ARAP"/>
    <property type="match status" value="1"/>
</dbReference>
<keyword evidence="6" id="KW-0479">Metal-binding</keyword>
<comment type="subcellular location">
    <subcellularLocation>
        <location evidence="1">Cytoplasm</location>
    </subcellularLocation>
</comment>
<keyword evidence="6" id="KW-0862">Zinc</keyword>
<evidence type="ECO:0000259" key="12">
    <source>
        <dbReference type="PROSITE" id="PS50238"/>
    </source>
</evidence>
<reference evidence="13 14" key="1">
    <citation type="submission" date="2019-09" db="EMBL/GenBank/DDBJ databases">
        <title>Bird 10,000 Genomes (B10K) Project - Family phase.</title>
        <authorList>
            <person name="Zhang G."/>
        </authorList>
    </citation>
    <scope>NUCLEOTIDE SEQUENCE [LARGE SCALE GENOMIC DNA]</scope>
    <source>
        <strain evidence="13">B10K-DU-012-80</strain>
    </source>
</reference>
<organism evidence="13 14">
    <name type="scientific">Bucorvus abyssinicus</name>
    <name type="common">Northern ground-hornbill</name>
    <name type="synonym">Abyssinian ground-hornbill</name>
    <dbReference type="NCBI Taxonomy" id="153643"/>
    <lineage>
        <taxon>Eukaryota</taxon>
        <taxon>Metazoa</taxon>
        <taxon>Chordata</taxon>
        <taxon>Craniata</taxon>
        <taxon>Vertebrata</taxon>
        <taxon>Euteleostomi</taxon>
        <taxon>Archelosauria</taxon>
        <taxon>Archosauria</taxon>
        <taxon>Dinosauria</taxon>
        <taxon>Saurischia</taxon>
        <taxon>Theropoda</taxon>
        <taxon>Coelurosauria</taxon>
        <taxon>Aves</taxon>
        <taxon>Neognathae</taxon>
        <taxon>Neoaves</taxon>
        <taxon>Telluraves</taxon>
        <taxon>Coraciimorphae</taxon>
        <taxon>Bucerotiformes</taxon>
        <taxon>Bucorvidae</taxon>
        <taxon>Bucorvus</taxon>
    </lineage>
</organism>
<feature type="region of interest" description="Disordered" evidence="7">
    <location>
        <begin position="1471"/>
        <end position="1524"/>
    </location>
</feature>
<feature type="non-terminal residue" evidence="13">
    <location>
        <position position="1546"/>
    </location>
</feature>
<feature type="non-terminal residue" evidence="13">
    <location>
        <position position="1"/>
    </location>
</feature>
<dbReference type="FunFam" id="2.30.29.30:FF:000201">
    <property type="entry name" value="arf-GAP with Rho-GAP domain, ANK repeat and PH domain-containing protein 3"/>
    <property type="match status" value="1"/>
</dbReference>
<dbReference type="GO" id="GO:0005096">
    <property type="term" value="F:GTPase activator activity"/>
    <property type="evidence" value="ECO:0007669"/>
    <property type="project" value="UniProtKB-KW"/>
</dbReference>
<dbReference type="SUPFAM" id="SSF57863">
    <property type="entry name" value="ArfGap/RecO-like zinc finger"/>
    <property type="match status" value="1"/>
</dbReference>
<comment type="caution">
    <text evidence="13">The sequence shown here is derived from an EMBL/GenBank/DDBJ whole genome shotgun (WGS) entry which is preliminary data.</text>
</comment>
<feature type="domain" description="Rho-GAP" evidence="12">
    <location>
        <begin position="946"/>
        <end position="1127"/>
    </location>
</feature>
<keyword evidence="2" id="KW-0343">GTPase activation</keyword>
<keyword evidence="5" id="KW-0677">Repeat</keyword>
<dbReference type="CDD" id="cd04385">
    <property type="entry name" value="RhoGAP_ARAP"/>
    <property type="match status" value="1"/>
</dbReference>
<dbReference type="Pfam" id="PF00788">
    <property type="entry name" value="RA"/>
    <property type="match status" value="1"/>
</dbReference>
<dbReference type="PROSITE" id="PS50105">
    <property type="entry name" value="SAM_DOMAIN"/>
    <property type="match status" value="1"/>
</dbReference>
<dbReference type="SUPFAM" id="SSF47769">
    <property type="entry name" value="SAM/Pointed domain"/>
    <property type="match status" value="1"/>
</dbReference>
<dbReference type="InterPro" id="IPR029071">
    <property type="entry name" value="Ubiquitin-like_domsf"/>
</dbReference>
<feature type="domain" description="PH" evidence="8">
    <location>
        <begin position="1262"/>
        <end position="1364"/>
    </location>
</feature>
<dbReference type="SUPFAM" id="SSF48350">
    <property type="entry name" value="GTPase activation domain, GAP"/>
    <property type="match status" value="1"/>
</dbReference>
<dbReference type="InterPro" id="IPR038508">
    <property type="entry name" value="ArfGAP_dom_sf"/>
</dbReference>
<dbReference type="Pfam" id="PF07647">
    <property type="entry name" value="SAM_2"/>
    <property type="match status" value="1"/>
</dbReference>
<dbReference type="GO" id="GO:0008270">
    <property type="term" value="F:zinc ion binding"/>
    <property type="evidence" value="ECO:0007669"/>
    <property type="project" value="UniProtKB-KW"/>
</dbReference>
<dbReference type="InterPro" id="IPR001164">
    <property type="entry name" value="ArfGAP_dom"/>
</dbReference>
<dbReference type="PROSITE" id="PS50003">
    <property type="entry name" value="PH_DOMAIN"/>
    <property type="match status" value="4"/>
</dbReference>
<dbReference type="PANTHER" id="PTHR45899:SF4">
    <property type="entry name" value="ARF-GAP WITH RHO-GAP DOMAIN, ANK REPEAT AND PH DOMAIN-CONTAINING PROTEIN 3"/>
    <property type="match status" value="1"/>
</dbReference>
<proteinExistence type="predicted"/>
<dbReference type="GO" id="GO:0005547">
    <property type="term" value="F:phosphatidylinositol-3,4,5-trisphosphate binding"/>
    <property type="evidence" value="ECO:0007669"/>
    <property type="project" value="InterPro"/>
</dbReference>
<evidence type="ECO:0000256" key="5">
    <source>
        <dbReference type="ARBA" id="ARBA00022737"/>
    </source>
</evidence>
<dbReference type="PANTHER" id="PTHR45899">
    <property type="entry name" value="RHO GTPASE ACTIVATING PROTEIN AT 15B, ISOFORM C"/>
    <property type="match status" value="1"/>
</dbReference>
<protein>
    <submittedName>
        <fullName evidence="13">ARAP3 protein</fullName>
    </submittedName>
</protein>
<dbReference type="SMART" id="SM00233">
    <property type="entry name" value="PH"/>
    <property type="match status" value="5"/>
</dbReference>
<evidence type="ECO:0000256" key="6">
    <source>
        <dbReference type="PROSITE-ProRule" id="PRU00288"/>
    </source>
</evidence>
<dbReference type="OrthoDB" id="29546at2759"/>
<keyword evidence="4" id="KW-0597">Phosphoprotein</keyword>
<evidence type="ECO:0000256" key="4">
    <source>
        <dbReference type="ARBA" id="ARBA00022553"/>
    </source>
</evidence>
<name>A0A7K4Y706_BUCAB</name>
<dbReference type="Proteomes" id="UP000551127">
    <property type="component" value="Unassembled WGS sequence"/>
</dbReference>
<feature type="domain" description="PH" evidence="8">
    <location>
        <begin position="844"/>
        <end position="942"/>
    </location>
</feature>
<dbReference type="SMART" id="SM00105">
    <property type="entry name" value="ArfGap"/>
    <property type="match status" value="1"/>
</dbReference>
<feature type="domain" description="SAM" evidence="9">
    <location>
        <begin position="6"/>
        <end position="70"/>
    </location>
</feature>
<dbReference type="GO" id="GO:0007165">
    <property type="term" value="P:signal transduction"/>
    <property type="evidence" value="ECO:0007669"/>
    <property type="project" value="InterPro"/>
</dbReference>
<dbReference type="InterPro" id="IPR037278">
    <property type="entry name" value="ARFGAP/RecO"/>
</dbReference>
<dbReference type="InterPro" id="IPR013761">
    <property type="entry name" value="SAM/pointed_sf"/>
</dbReference>
<dbReference type="InterPro" id="IPR011993">
    <property type="entry name" value="PH-like_dom_sf"/>
</dbReference>
<keyword evidence="14" id="KW-1185">Reference proteome</keyword>
<feature type="domain" description="Ras-associating" evidence="11">
    <location>
        <begin position="1156"/>
        <end position="1249"/>
    </location>
</feature>
<dbReference type="CDD" id="cd17228">
    <property type="entry name" value="RA_ARAP3"/>
    <property type="match status" value="1"/>
</dbReference>
<dbReference type="Pfam" id="PF01412">
    <property type="entry name" value="ArfGap"/>
    <property type="match status" value="1"/>
</dbReference>
<feature type="domain" description="PH" evidence="8">
    <location>
        <begin position="431"/>
        <end position="520"/>
    </location>
</feature>
<gene>
    <name evidence="13" type="primary">Arap3</name>
    <name evidence="13" type="ORF">BUCABY_R03311</name>
</gene>
<dbReference type="Pfam" id="PF00169">
    <property type="entry name" value="PH"/>
    <property type="match status" value="2"/>
</dbReference>
<evidence type="ECO:0000259" key="8">
    <source>
        <dbReference type="PROSITE" id="PS50003"/>
    </source>
</evidence>
<evidence type="ECO:0000256" key="2">
    <source>
        <dbReference type="ARBA" id="ARBA00022468"/>
    </source>
</evidence>
<dbReference type="SUPFAM" id="SSF54236">
    <property type="entry name" value="Ubiquitin-like"/>
    <property type="match status" value="1"/>
</dbReference>
<feature type="domain" description="Arf-GAP" evidence="10">
    <location>
        <begin position="517"/>
        <end position="653"/>
    </location>
</feature>
<dbReference type="PROSITE" id="PS50115">
    <property type="entry name" value="ARFGAP"/>
    <property type="match status" value="1"/>
</dbReference>